<name>A0AAU9MFN4_9ASTR</name>
<sequence length="69" mass="8116">MKHEVVDDFDIFRANKPSTYSGIVQPFPSSSISFFRLTVYFASCNSVDLKDTSRKRRMIRVRFSIWGYN</sequence>
<reference evidence="1 2" key="1">
    <citation type="submission" date="2022-01" db="EMBL/GenBank/DDBJ databases">
        <authorList>
            <person name="Xiong W."/>
            <person name="Schranz E."/>
        </authorList>
    </citation>
    <scope>NUCLEOTIDE SEQUENCE [LARGE SCALE GENOMIC DNA]</scope>
</reference>
<proteinExistence type="predicted"/>
<comment type="caution">
    <text evidence="1">The sequence shown here is derived from an EMBL/GenBank/DDBJ whole genome shotgun (WGS) entry which is preliminary data.</text>
</comment>
<dbReference type="Proteomes" id="UP001157418">
    <property type="component" value="Unassembled WGS sequence"/>
</dbReference>
<evidence type="ECO:0000313" key="2">
    <source>
        <dbReference type="Proteomes" id="UP001157418"/>
    </source>
</evidence>
<dbReference type="AlphaFoldDB" id="A0AAU9MFN4"/>
<evidence type="ECO:0000313" key="1">
    <source>
        <dbReference type="EMBL" id="CAH1420705.1"/>
    </source>
</evidence>
<protein>
    <submittedName>
        <fullName evidence="1">Uncharacterized protein</fullName>
    </submittedName>
</protein>
<accession>A0AAU9MFN4</accession>
<organism evidence="1 2">
    <name type="scientific">Lactuca virosa</name>
    <dbReference type="NCBI Taxonomy" id="75947"/>
    <lineage>
        <taxon>Eukaryota</taxon>
        <taxon>Viridiplantae</taxon>
        <taxon>Streptophyta</taxon>
        <taxon>Embryophyta</taxon>
        <taxon>Tracheophyta</taxon>
        <taxon>Spermatophyta</taxon>
        <taxon>Magnoliopsida</taxon>
        <taxon>eudicotyledons</taxon>
        <taxon>Gunneridae</taxon>
        <taxon>Pentapetalae</taxon>
        <taxon>asterids</taxon>
        <taxon>campanulids</taxon>
        <taxon>Asterales</taxon>
        <taxon>Asteraceae</taxon>
        <taxon>Cichorioideae</taxon>
        <taxon>Cichorieae</taxon>
        <taxon>Lactucinae</taxon>
        <taxon>Lactuca</taxon>
    </lineage>
</organism>
<gene>
    <name evidence="1" type="ORF">LVIROSA_LOCUS8150</name>
</gene>
<keyword evidence="2" id="KW-1185">Reference proteome</keyword>
<dbReference type="EMBL" id="CAKMRJ010001112">
    <property type="protein sequence ID" value="CAH1420705.1"/>
    <property type="molecule type" value="Genomic_DNA"/>
</dbReference>